<dbReference type="AlphaFoldDB" id="A0A154NXV6"/>
<dbReference type="OrthoDB" id="185618at2759"/>
<dbReference type="SUPFAM" id="SSF111331">
    <property type="entry name" value="NAD kinase/diacylglycerol kinase-like"/>
    <property type="match status" value="1"/>
</dbReference>
<gene>
    <name evidence="1" type="ORF">WN55_00104</name>
</gene>
<dbReference type="EMBL" id="KQ434772">
    <property type="protein sequence ID" value="KZC03924.1"/>
    <property type="molecule type" value="Genomic_DNA"/>
</dbReference>
<keyword evidence="1" id="KW-0418">Kinase</keyword>
<keyword evidence="1" id="KW-0808">Transferase</keyword>
<dbReference type="PANTHER" id="PTHR13158">
    <property type="match status" value="1"/>
</dbReference>
<dbReference type="PANTHER" id="PTHR13158:SF5">
    <property type="entry name" value="NAD KINASE 2, MITOCHONDRIAL"/>
    <property type="match status" value="1"/>
</dbReference>
<protein>
    <submittedName>
        <fullName evidence="1">NAD kinase domain-containing protein 1</fullName>
    </submittedName>
</protein>
<dbReference type="STRING" id="178035.A0A154NXV6"/>
<dbReference type="InterPro" id="IPR017438">
    <property type="entry name" value="ATP-NAD_kinase_N"/>
</dbReference>
<dbReference type="InterPro" id="IPR017437">
    <property type="entry name" value="ATP-NAD_kinase_PpnK-typ_C"/>
</dbReference>
<reference evidence="1 2" key="1">
    <citation type="submission" date="2015-07" db="EMBL/GenBank/DDBJ databases">
        <title>The genome of Dufourea novaeangliae.</title>
        <authorList>
            <person name="Pan H."/>
            <person name="Kapheim K."/>
        </authorList>
    </citation>
    <scope>NUCLEOTIDE SEQUENCE [LARGE SCALE GENOMIC DNA]</scope>
    <source>
        <strain evidence="1">0120121106</strain>
        <tissue evidence="1">Whole body</tissue>
    </source>
</reference>
<dbReference type="GO" id="GO:0003951">
    <property type="term" value="F:NAD+ kinase activity"/>
    <property type="evidence" value="ECO:0007669"/>
    <property type="project" value="InterPro"/>
</dbReference>
<dbReference type="Proteomes" id="UP000076502">
    <property type="component" value="Unassembled WGS sequence"/>
</dbReference>
<dbReference type="InterPro" id="IPR016064">
    <property type="entry name" value="NAD/diacylglycerol_kinase_sf"/>
</dbReference>
<name>A0A154NXV6_DUFNO</name>
<organism evidence="1 2">
    <name type="scientific">Dufourea novaeangliae</name>
    <name type="common">Sweat bee</name>
    <dbReference type="NCBI Taxonomy" id="178035"/>
    <lineage>
        <taxon>Eukaryota</taxon>
        <taxon>Metazoa</taxon>
        <taxon>Ecdysozoa</taxon>
        <taxon>Arthropoda</taxon>
        <taxon>Hexapoda</taxon>
        <taxon>Insecta</taxon>
        <taxon>Pterygota</taxon>
        <taxon>Neoptera</taxon>
        <taxon>Endopterygota</taxon>
        <taxon>Hymenoptera</taxon>
        <taxon>Apocrita</taxon>
        <taxon>Aculeata</taxon>
        <taxon>Apoidea</taxon>
        <taxon>Anthophila</taxon>
        <taxon>Halictidae</taxon>
        <taxon>Rophitinae</taxon>
        <taxon>Dufourea</taxon>
    </lineage>
</organism>
<keyword evidence="2" id="KW-1185">Reference proteome</keyword>
<evidence type="ECO:0000313" key="1">
    <source>
        <dbReference type="EMBL" id="KZC03924.1"/>
    </source>
</evidence>
<dbReference type="GO" id="GO:0019674">
    <property type="term" value="P:NAD+ metabolic process"/>
    <property type="evidence" value="ECO:0007669"/>
    <property type="project" value="InterPro"/>
</dbReference>
<sequence>MKLFACLNSASYRPKRVLCVSKLSSLEFFKFQHRSLNEEQILTKMKEQGKDPHEILTEHRLQIACEENLSAVLKKLGITFRITKSIAEASKCVDWADLVIFLLASKLISDNTKPVFGINPNVSSESNVFTLPSAYTADIGSIFEKLHSGDYTLLMRSRIRTVMNGEGLYTRPFHIHEKSRSQGERRVEALIRSTQKKIADALQPRDRILPWLALNEVFMGEFLAARPITLVIQVAGETHKVRSSGICVCTGSGSRSWYKSMNFRPADTVHNIIEIATGKKLKPDETNDLLYKYHRALMYPPDDKQMTYMIREMVRTMRCKMGNCCSEREKCYKLTVKSAGFDAGLVIDGSISLPFNDGTTASFEIKPENSLRQILVT</sequence>
<dbReference type="Gene3D" id="2.60.200.30">
    <property type="entry name" value="Probable inorganic polyphosphate/atp-NAD kinase, domain 2"/>
    <property type="match status" value="1"/>
</dbReference>
<evidence type="ECO:0000313" key="2">
    <source>
        <dbReference type="Proteomes" id="UP000076502"/>
    </source>
</evidence>
<proteinExistence type="predicted"/>
<dbReference type="Gene3D" id="3.40.50.10330">
    <property type="entry name" value="Probable inorganic polyphosphate/atp-NAD kinase, domain 1"/>
    <property type="match status" value="1"/>
</dbReference>
<accession>A0A154NXV6</accession>
<dbReference type="GO" id="GO:0005739">
    <property type="term" value="C:mitochondrion"/>
    <property type="evidence" value="ECO:0007669"/>
    <property type="project" value="TreeGrafter"/>
</dbReference>